<dbReference type="InterPro" id="IPR007038">
    <property type="entry name" value="HupE_UreJ"/>
</dbReference>
<organism evidence="3 4">
    <name type="scientific">Rhizobium leguminosarum</name>
    <dbReference type="NCBI Taxonomy" id="384"/>
    <lineage>
        <taxon>Bacteria</taxon>
        <taxon>Pseudomonadati</taxon>
        <taxon>Pseudomonadota</taxon>
        <taxon>Alphaproteobacteria</taxon>
        <taxon>Hyphomicrobiales</taxon>
        <taxon>Rhizobiaceae</taxon>
        <taxon>Rhizobium/Agrobacterium group</taxon>
        <taxon>Rhizobium</taxon>
    </lineage>
</organism>
<dbReference type="PIRSF" id="PIRSF016919">
    <property type="entry name" value="HupE_UreJ"/>
    <property type="match status" value="1"/>
</dbReference>
<feature type="signal peptide" evidence="2">
    <location>
        <begin position="1"/>
        <end position="20"/>
    </location>
</feature>
<keyword evidence="1" id="KW-0472">Membrane</keyword>
<sequence>MRLFVIVAALLLIPVTAASAHMALASASPFEAGIAHPLSGLDHVAAMVAVGILAGVKGGRALWLWPLTFVGLAVLGGMLGFAHVWLPFVELGILVSAVMLSLMVTLAIAPKLWTGAALVGGFALLHGHAHGNEVAHSVYGLEFAVGFSVATLALHVVGIGLALAWKRVVSTRVRRQGIPLGRRRQWPLDCVAINLRTP</sequence>
<gene>
    <name evidence="3" type="ORF">CUJ84_Chr002210</name>
</gene>
<evidence type="ECO:0000256" key="1">
    <source>
        <dbReference type="SAM" id="Phobius"/>
    </source>
</evidence>
<protein>
    <submittedName>
        <fullName evidence="3">HupE/UreJ protein</fullName>
    </submittedName>
</protein>
<reference evidence="3 4" key="1">
    <citation type="submission" date="2017-11" db="EMBL/GenBank/DDBJ databases">
        <title>Complete genome of Rhizobium leguminosarum Norway, an ineffective micro-symbiont.</title>
        <authorList>
            <person name="Hoffrichter A."/>
            <person name="Liang J."/>
            <person name="Brachmann A."/>
            <person name="Marin M."/>
        </authorList>
    </citation>
    <scope>NUCLEOTIDE SEQUENCE [LARGE SCALE GENOMIC DNA]</scope>
    <source>
        <strain evidence="3 4">Norway</strain>
    </source>
</reference>
<evidence type="ECO:0000313" key="4">
    <source>
        <dbReference type="Proteomes" id="UP000238523"/>
    </source>
</evidence>
<accession>A0A2K9Z2W1</accession>
<dbReference type="Proteomes" id="UP000238523">
    <property type="component" value="Chromosome"/>
</dbReference>
<dbReference type="AlphaFoldDB" id="A0A2K9Z2W1"/>
<feature type="chain" id="PRO_5014772330" evidence="2">
    <location>
        <begin position="21"/>
        <end position="198"/>
    </location>
</feature>
<feature type="transmembrane region" description="Helical" evidence="1">
    <location>
        <begin position="91"/>
        <end position="108"/>
    </location>
</feature>
<evidence type="ECO:0000256" key="2">
    <source>
        <dbReference type="SAM" id="SignalP"/>
    </source>
</evidence>
<evidence type="ECO:0000313" key="3">
    <source>
        <dbReference type="EMBL" id="AUW42573.1"/>
    </source>
</evidence>
<feature type="transmembrane region" description="Helical" evidence="1">
    <location>
        <begin position="63"/>
        <end position="85"/>
    </location>
</feature>
<proteinExistence type="predicted"/>
<keyword evidence="1" id="KW-1133">Transmembrane helix</keyword>
<keyword evidence="1" id="KW-0812">Transmembrane</keyword>
<feature type="transmembrane region" description="Helical" evidence="1">
    <location>
        <begin position="143"/>
        <end position="165"/>
    </location>
</feature>
<dbReference type="Pfam" id="PF04955">
    <property type="entry name" value="HupE_UreJ"/>
    <property type="match status" value="1"/>
</dbReference>
<keyword evidence="2" id="KW-0732">Signal</keyword>
<dbReference type="EMBL" id="CP025012">
    <property type="protein sequence ID" value="AUW42573.1"/>
    <property type="molecule type" value="Genomic_DNA"/>
</dbReference>
<dbReference type="RefSeq" id="WP_105006127.1">
    <property type="nucleotide sequence ID" value="NZ_CP025012.1"/>
</dbReference>
<name>A0A2K9Z2W1_RHILE</name>